<organism evidence="5 6">
    <name type="scientific">Caulobacter ginsengisoli</name>
    <dbReference type="NCBI Taxonomy" id="400775"/>
    <lineage>
        <taxon>Bacteria</taxon>
        <taxon>Pseudomonadati</taxon>
        <taxon>Pseudomonadota</taxon>
        <taxon>Alphaproteobacteria</taxon>
        <taxon>Caulobacterales</taxon>
        <taxon>Caulobacteraceae</taxon>
        <taxon>Caulobacter</taxon>
    </lineage>
</organism>
<evidence type="ECO:0000256" key="3">
    <source>
        <dbReference type="RuleBase" id="RU004514"/>
    </source>
</evidence>
<feature type="modified residue" description="N6-(pyridoxal phosphate)lysine" evidence="2">
    <location>
        <position position="41"/>
    </location>
</feature>
<reference evidence="5 6" key="1">
    <citation type="submission" date="2023-07" db="EMBL/GenBank/DDBJ databases">
        <title>Genomic Encyclopedia of Type Strains, Phase IV (KMG-IV): sequencing the most valuable type-strain genomes for metagenomic binning, comparative biology and taxonomic classification.</title>
        <authorList>
            <person name="Goeker M."/>
        </authorList>
    </citation>
    <scope>NUCLEOTIDE SEQUENCE [LARGE SCALE GENOMIC DNA]</scope>
    <source>
        <strain evidence="5 6">DSM 18695</strain>
    </source>
</reference>
<dbReference type="PANTHER" id="PTHR10146:SF14">
    <property type="entry name" value="PYRIDOXAL PHOSPHATE HOMEOSTASIS PROTEIN"/>
    <property type="match status" value="1"/>
</dbReference>
<evidence type="ECO:0000313" key="6">
    <source>
        <dbReference type="Proteomes" id="UP001228905"/>
    </source>
</evidence>
<dbReference type="PANTHER" id="PTHR10146">
    <property type="entry name" value="PROLINE SYNTHETASE CO-TRANSCRIBED BACTERIAL HOMOLOG PROTEIN"/>
    <property type="match status" value="1"/>
</dbReference>
<dbReference type="Proteomes" id="UP001228905">
    <property type="component" value="Unassembled WGS sequence"/>
</dbReference>
<sequence length="223" mass="23464">MTATLQASIAAARQAVLDRIAAAATASGRAPGDVTLVAVSKQQPEDRIAAMLATGQTIFGENRVQEAQDRWGARRNSLELRLIGPLQSNKAREAVALFDVIETLDRPKLAAVLADEIQRAGGGPRLFVQVNTGEEPQKAGVIPTEADAFIAACRGEFGLQIEGLMCIPPEAEAAGPHFALLAAIARRNGLERLSMGMSADFETAVRFGATSVRVGSALFGTRG</sequence>
<dbReference type="InterPro" id="IPR029066">
    <property type="entry name" value="PLP-binding_barrel"/>
</dbReference>
<evidence type="ECO:0000256" key="2">
    <source>
        <dbReference type="HAMAP-Rule" id="MF_02087"/>
    </source>
</evidence>
<dbReference type="EMBL" id="JAUSVS010000006">
    <property type="protein sequence ID" value="MDQ0465324.1"/>
    <property type="molecule type" value="Genomic_DNA"/>
</dbReference>
<dbReference type="Pfam" id="PF01168">
    <property type="entry name" value="Ala_racemase_N"/>
    <property type="match status" value="1"/>
</dbReference>
<proteinExistence type="inferred from homology"/>
<dbReference type="InterPro" id="IPR001608">
    <property type="entry name" value="Ala_racemase_N"/>
</dbReference>
<protein>
    <recommendedName>
        <fullName evidence="2">Pyridoxal phosphate homeostasis protein</fullName>
        <shortName evidence="2">PLP homeostasis protein</shortName>
    </recommendedName>
</protein>
<dbReference type="PIRSF" id="PIRSF004848">
    <property type="entry name" value="YBL036c_PLPDEIII"/>
    <property type="match status" value="1"/>
</dbReference>
<dbReference type="CDD" id="cd00635">
    <property type="entry name" value="PLPDE_III_YBL036c_like"/>
    <property type="match status" value="1"/>
</dbReference>
<keyword evidence="1 2" id="KW-0663">Pyridoxal phosphate</keyword>
<comment type="similarity">
    <text evidence="2 3">Belongs to the pyridoxal phosphate-binding protein YggS/PROSC family.</text>
</comment>
<dbReference type="HAMAP" id="MF_02087">
    <property type="entry name" value="PLP_homeostasis"/>
    <property type="match status" value="1"/>
</dbReference>
<dbReference type="RefSeq" id="WP_307350550.1">
    <property type="nucleotide sequence ID" value="NZ_JAUSVS010000006.1"/>
</dbReference>
<comment type="function">
    <text evidence="2">Pyridoxal 5'-phosphate (PLP)-binding protein, which is involved in PLP homeostasis.</text>
</comment>
<evidence type="ECO:0000256" key="1">
    <source>
        <dbReference type="ARBA" id="ARBA00022898"/>
    </source>
</evidence>
<evidence type="ECO:0000259" key="4">
    <source>
        <dbReference type="Pfam" id="PF01168"/>
    </source>
</evidence>
<accession>A0ABU0ITJ5</accession>
<feature type="domain" description="Alanine racemase N-terminal" evidence="4">
    <location>
        <begin position="27"/>
        <end position="222"/>
    </location>
</feature>
<keyword evidence="6" id="KW-1185">Reference proteome</keyword>
<comment type="caution">
    <text evidence="5">The sequence shown here is derived from an EMBL/GenBank/DDBJ whole genome shotgun (WGS) entry which is preliminary data.</text>
</comment>
<evidence type="ECO:0000313" key="5">
    <source>
        <dbReference type="EMBL" id="MDQ0465324.1"/>
    </source>
</evidence>
<dbReference type="NCBIfam" id="TIGR00044">
    <property type="entry name" value="YggS family pyridoxal phosphate-dependent enzyme"/>
    <property type="match status" value="1"/>
</dbReference>
<dbReference type="Gene3D" id="3.20.20.10">
    <property type="entry name" value="Alanine racemase"/>
    <property type="match status" value="1"/>
</dbReference>
<dbReference type="InterPro" id="IPR011078">
    <property type="entry name" value="PyrdxlP_homeostasis"/>
</dbReference>
<name>A0ABU0ITJ5_9CAUL</name>
<dbReference type="SUPFAM" id="SSF51419">
    <property type="entry name" value="PLP-binding barrel"/>
    <property type="match status" value="1"/>
</dbReference>
<gene>
    <name evidence="5" type="ORF">QO010_003111</name>
</gene>